<keyword evidence="2" id="KW-1185">Reference proteome</keyword>
<protein>
    <submittedName>
        <fullName evidence="1">Uncharacterized protein</fullName>
    </submittedName>
</protein>
<sequence>KAQCGMLILRRFASAVAPSSSKAALSATGRAESLPLILQRLGVDSSDSLSVEAISNFRKRPIPAADATALSALRRFRLFKSARLYADVSVLCFLLLFHYKFDF</sequence>
<proteinExistence type="predicted"/>
<dbReference type="AlphaFoldDB" id="A0A0B2UQB2"/>
<comment type="caution">
    <text evidence="1">The sequence shown here is derived from an EMBL/GenBank/DDBJ whole genome shotgun (WGS) entry which is preliminary data.</text>
</comment>
<name>A0A0B2UQB2_TOXCA</name>
<gene>
    <name evidence="1" type="ORF">Tcan_02282</name>
</gene>
<accession>A0A0B2UQB2</accession>
<reference evidence="1 2" key="1">
    <citation type="submission" date="2014-11" db="EMBL/GenBank/DDBJ databases">
        <title>Genetic blueprint of the zoonotic pathogen Toxocara canis.</title>
        <authorList>
            <person name="Zhu X.-Q."/>
            <person name="Korhonen P.K."/>
            <person name="Cai H."/>
            <person name="Young N.D."/>
            <person name="Nejsum P."/>
            <person name="von Samson-Himmelstjerna G."/>
            <person name="Boag P.R."/>
            <person name="Tan P."/>
            <person name="Li Q."/>
            <person name="Min J."/>
            <person name="Yang Y."/>
            <person name="Wang X."/>
            <person name="Fang X."/>
            <person name="Hall R.S."/>
            <person name="Hofmann A."/>
            <person name="Sternberg P.W."/>
            <person name="Jex A.R."/>
            <person name="Gasser R.B."/>
        </authorList>
    </citation>
    <scope>NUCLEOTIDE SEQUENCE [LARGE SCALE GENOMIC DNA]</scope>
    <source>
        <strain evidence="1">PN_DK_2014</strain>
    </source>
</reference>
<dbReference type="EMBL" id="JPKZ01022269">
    <property type="protein sequence ID" value="KHN71424.1"/>
    <property type="molecule type" value="Genomic_DNA"/>
</dbReference>
<dbReference type="Proteomes" id="UP000031036">
    <property type="component" value="Unassembled WGS sequence"/>
</dbReference>
<evidence type="ECO:0000313" key="2">
    <source>
        <dbReference type="Proteomes" id="UP000031036"/>
    </source>
</evidence>
<organism evidence="1 2">
    <name type="scientific">Toxocara canis</name>
    <name type="common">Canine roundworm</name>
    <dbReference type="NCBI Taxonomy" id="6265"/>
    <lineage>
        <taxon>Eukaryota</taxon>
        <taxon>Metazoa</taxon>
        <taxon>Ecdysozoa</taxon>
        <taxon>Nematoda</taxon>
        <taxon>Chromadorea</taxon>
        <taxon>Rhabditida</taxon>
        <taxon>Spirurina</taxon>
        <taxon>Ascaridomorpha</taxon>
        <taxon>Ascaridoidea</taxon>
        <taxon>Toxocaridae</taxon>
        <taxon>Toxocara</taxon>
    </lineage>
</organism>
<feature type="non-terminal residue" evidence="1">
    <location>
        <position position="1"/>
    </location>
</feature>
<evidence type="ECO:0000313" key="1">
    <source>
        <dbReference type="EMBL" id="KHN71424.1"/>
    </source>
</evidence>